<feature type="transmembrane region" description="Helical" evidence="1">
    <location>
        <begin position="5"/>
        <end position="23"/>
    </location>
</feature>
<protein>
    <submittedName>
        <fullName evidence="2">Uncharacterized protein</fullName>
    </submittedName>
</protein>
<feature type="transmembrane region" description="Helical" evidence="1">
    <location>
        <begin position="35"/>
        <end position="55"/>
    </location>
</feature>
<geneLocation type="plasmid" evidence="2">
    <name>unnamed2</name>
</geneLocation>
<reference evidence="2" key="1">
    <citation type="submission" date="2015-03" db="EMBL/GenBank/DDBJ databases">
        <title>MIGS Cultured Bacterial/Archaeal sample from Brevibacillus laterosporus.</title>
        <authorList>
            <person name="Zeng D."/>
            <person name="Zhu L."/>
            <person name="Dong G."/>
            <person name="Ye W."/>
            <person name="Ren D."/>
            <person name="Wu L."/>
            <person name="Xu J."/>
            <person name="Li G."/>
            <person name="Guo L."/>
        </authorList>
    </citation>
    <scope>NUCLEOTIDE SEQUENCE</scope>
    <source>
        <strain evidence="2">B9</strain>
        <plasmid evidence="2">unnamed2</plasmid>
    </source>
</reference>
<dbReference type="EMBL" id="CP011076">
    <property type="protein sequence ID" value="AKF96275.1"/>
    <property type="molecule type" value="Genomic_DNA"/>
</dbReference>
<keyword evidence="1" id="KW-0812">Transmembrane</keyword>
<gene>
    <name evidence="2" type="ORF">EX87_22355</name>
</gene>
<name>A0A0F7C230_BRELA</name>
<keyword evidence="1" id="KW-1133">Transmembrane helix</keyword>
<evidence type="ECO:0000256" key="1">
    <source>
        <dbReference type="SAM" id="Phobius"/>
    </source>
</evidence>
<keyword evidence="2" id="KW-0614">Plasmid</keyword>
<evidence type="ECO:0000313" key="2">
    <source>
        <dbReference type="EMBL" id="AKF96275.1"/>
    </source>
</evidence>
<organism evidence="2">
    <name type="scientific">Brevibacillus laterosporus</name>
    <name type="common">Bacillus laterosporus</name>
    <dbReference type="NCBI Taxonomy" id="1465"/>
    <lineage>
        <taxon>Bacteria</taxon>
        <taxon>Bacillati</taxon>
        <taxon>Bacillota</taxon>
        <taxon>Bacilli</taxon>
        <taxon>Bacillales</taxon>
        <taxon>Paenibacillaceae</taxon>
        <taxon>Brevibacillus</taxon>
    </lineage>
</organism>
<dbReference type="AlphaFoldDB" id="A0A0F7C230"/>
<feature type="transmembrane region" description="Helical" evidence="1">
    <location>
        <begin position="62"/>
        <end position="80"/>
    </location>
</feature>
<accession>A0A0F7C230</accession>
<keyword evidence="1" id="KW-0472">Membrane</keyword>
<sequence length="82" mass="9579">MISKIVKTIILIFTVFGLLYGIVSNQPLIDSSSLFRTSLMHTLYIILSLYLMYNFYKKEEKILALLTLIILVLLIIYIFLPY</sequence>
<proteinExistence type="predicted"/>